<evidence type="ECO:0000313" key="1">
    <source>
        <dbReference type="EMBL" id="RXG30338.1"/>
    </source>
</evidence>
<dbReference type="PANTHER" id="PTHR36454">
    <property type="entry name" value="LMO2823 PROTEIN"/>
    <property type="match status" value="1"/>
</dbReference>
<proteinExistence type="predicted"/>
<dbReference type="STRING" id="573501.SAMN04487999_1793"/>
<dbReference type="RefSeq" id="WP_072982354.1">
    <property type="nucleotide sequence ID" value="NZ_FQXT01000003.1"/>
</dbReference>
<reference evidence="1 4" key="3">
    <citation type="submission" date="2018-07" db="EMBL/GenBank/DDBJ databases">
        <title>Leeuwenhoekiella genomics.</title>
        <authorList>
            <person name="Tahon G."/>
            <person name="Willems A."/>
        </authorList>
    </citation>
    <scope>NUCLEOTIDE SEQUENCE [LARGE SCALE GENOMIC DNA]</scope>
    <source>
        <strain evidence="1 4">LMG 24856</strain>
    </source>
</reference>
<dbReference type="PIRSF" id="PIRSF033563">
    <property type="entry name" value="UCP033563"/>
    <property type="match status" value="1"/>
</dbReference>
<organism evidence="2 3">
    <name type="scientific">Leeuwenhoekiella palythoae</name>
    <dbReference type="NCBI Taxonomy" id="573501"/>
    <lineage>
        <taxon>Bacteria</taxon>
        <taxon>Pseudomonadati</taxon>
        <taxon>Bacteroidota</taxon>
        <taxon>Flavobacteriia</taxon>
        <taxon>Flavobacteriales</taxon>
        <taxon>Flavobacteriaceae</taxon>
        <taxon>Leeuwenhoekiella</taxon>
    </lineage>
</organism>
<dbReference type="Pfam" id="PF06245">
    <property type="entry name" value="DUF1015"/>
    <property type="match status" value="1"/>
</dbReference>
<dbReference type="Proteomes" id="UP000290037">
    <property type="component" value="Unassembled WGS sequence"/>
</dbReference>
<dbReference type="EMBL" id="QOVN01000002">
    <property type="protein sequence ID" value="RXG30338.1"/>
    <property type="molecule type" value="Genomic_DNA"/>
</dbReference>
<reference evidence="3" key="1">
    <citation type="submission" date="2016-11" db="EMBL/GenBank/DDBJ databases">
        <authorList>
            <person name="Varghese N."/>
            <person name="Submissions S."/>
        </authorList>
    </citation>
    <scope>NUCLEOTIDE SEQUENCE [LARGE SCALE GENOMIC DNA]</scope>
    <source>
        <strain evidence="3">DSM 19859</strain>
    </source>
</reference>
<dbReference type="AlphaFoldDB" id="A0A1M5XYW0"/>
<accession>A0A1M5XYW0</accession>
<name>A0A1M5XYW0_9FLAO</name>
<evidence type="ECO:0000313" key="4">
    <source>
        <dbReference type="Proteomes" id="UP000290037"/>
    </source>
</evidence>
<evidence type="ECO:0000313" key="2">
    <source>
        <dbReference type="EMBL" id="SHI04728.1"/>
    </source>
</evidence>
<protein>
    <submittedName>
        <fullName evidence="2">Uncharacterized conserved protein, DUF1015 family</fullName>
    </submittedName>
</protein>
<dbReference type="EMBL" id="FQXT01000003">
    <property type="protein sequence ID" value="SHI04728.1"/>
    <property type="molecule type" value="Genomic_DNA"/>
</dbReference>
<dbReference type="OrthoDB" id="9781616at2"/>
<sequence>MPKIIPFRAVRPTRDKVSLIASRSYDTYTKAERKARLDNNPYSFLHIVNPGYKYHKELSGQERFQLVRNRYLEFKEEGIFIKEEQPVFYVYKIVNRDAESFIGIIGAASVADYKNNQIKRHENTIKAREEVFKEYLKTTGFNAEAVLLTHPDYIPLNAIFEEVMRARAEYEFTTTYRDTHYLWPVTQEHLIEKIKTIYADMPELYIADGHHRSSSSALLADDLNGSDLAGDAHNYFMTYIIPESHLRIHAFSRMITDLCGMDKDRFLIKLDSIFKIENRGDEYIQPSKVHHFSMYLDGDFYTLELRKHYRNFKDALEGLDAQILYDLVLNPILKIQDPRQDARLAYGKGKNDMLGAKEKVDRDKYAVAFGLFPATVQQIKDISDEGLTMPPKSTFIQPKLRSGVTIYEFL</sequence>
<evidence type="ECO:0000313" key="3">
    <source>
        <dbReference type="Proteomes" id="UP000184240"/>
    </source>
</evidence>
<dbReference type="Proteomes" id="UP000184240">
    <property type="component" value="Unassembled WGS sequence"/>
</dbReference>
<keyword evidence="4" id="KW-1185">Reference proteome</keyword>
<reference evidence="2" key="2">
    <citation type="submission" date="2016-11" db="EMBL/GenBank/DDBJ databases">
        <authorList>
            <person name="Jaros S."/>
            <person name="Januszkiewicz K."/>
            <person name="Wedrychowicz H."/>
        </authorList>
    </citation>
    <scope>NUCLEOTIDE SEQUENCE [LARGE SCALE GENOMIC DNA]</scope>
    <source>
        <strain evidence="2">DSM 19859</strain>
    </source>
</reference>
<gene>
    <name evidence="1" type="ORF">DSM01_1088</name>
    <name evidence="2" type="ORF">SAMN04487999_1793</name>
</gene>
<dbReference type="InterPro" id="IPR008323">
    <property type="entry name" value="UCP033563"/>
</dbReference>
<dbReference type="PANTHER" id="PTHR36454:SF1">
    <property type="entry name" value="DUF1015 DOMAIN-CONTAINING PROTEIN"/>
    <property type="match status" value="1"/>
</dbReference>